<dbReference type="Pfam" id="PF08100">
    <property type="entry name" value="Dimerisation"/>
    <property type="match status" value="1"/>
</dbReference>
<keyword evidence="3" id="KW-0949">S-adenosyl-L-methionine</keyword>
<dbReference type="PANTHER" id="PTHR43712">
    <property type="entry name" value="PUTATIVE (AFU_ORTHOLOGUE AFUA_4G14580)-RELATED"/>
    <property type="match status" value="1"/>
</dbReference>
<evidence type="ECO:0000259" key="5">
    <source>
        <dbReference type="Pfam" id="PF00891"/>
    </source>
</evidence>
<dbReference type="Gene3D" id="1.10.10.10">
    <property type="entry name" value="Winged helix-like DNA-binding domain superfamily/Winged helix DNA-binding domain"/>
    <property type="match status" value="1"/>
</dbReference>
<feature type="domain" description="O-methyltransferase dimerisation" evidence="6">
    <location>
        <begin position="71"/>
        <end position="139"/>
    </location>
</feature>
<dbReference type="Gene3D" id="3.40.50.150">
    <property type="entry name" value="Vaccinia Virus protein VP39"/>
    <property type="match status" value="1"/>
</dbReference>
<reference evidence="7 8" key="1">
    <citation type="submission" date="2019-04" db="EMBL/GenBank/DDBJ databases">
        <title>Friends and foes A comparative genomics studyof 23 Aspergillus species from section Flavi.</title>
        <authorList>
            <consortium name="DOE Joint Genome Institute"/>
            <person name="Kjaerbolling I."/>
            <person name="Vesth T."/>
            <person name="Frisvad J.C."/>
            <person name="Nybo J.L."/>
            <person name="Theobald S."/>
            <person name="Kildgaard S."/>
            <person name="Isbrandt T."/>
            <person name="Kuo A."/>
            <person name="Sato A."/>
            <person name="Lyhne E.K."/>
            <person name="Kogle M.E."/>
            <person name="Wiebenga A."/>
            <person name="Kun R.S."/>
            <person name="Lubbers R.J."/>
            <person name="Makela M.R."/>
            <person name="Barry K."/>
            <person name="Chovatia M."/>
            <person name="Clum A."/>
            <person name="Daum C."/>
            <person name="Haridas S."/>
            <person name="He G."/>
            <person name="LaButti K."/>
            <person name="Lipzen A."/>
            <person name="Mondo S."/>
            <person name="Riley R."/>
            <person name="Salamov A."/>
            <person name="Simmons B.A."/>
            <person name="Magnuson J.K."/>
            <person name="Henrissat B."/>
            <person name="Mortensen U.H."/>
            <person name="Larsen T.O."/>
            <person name="Devries R.P."/>
            <person name="Grigoriev I.V."/>
            <person name="Machida M."/>
            <person name="Baker S.E."/>
            <person name="Andersen M.R."/>
        </authorList>
    </citation>
    <scope>NUCLEOTIDE SEQUENCE [LARGE SCALE GENOMIC DNA]</scope>
    <source>
        <strain evidence="7 8">IBT 29228</strain>
    </source>
</reference>
<keyword evidence="2 7" id="KW-0808">Transferase</keyword>
<dbReference type="OrthoDB" id="1535081at2759"/>
<dbReference type="InterPro" id="IPR029063">
    <property type="entry name" value="SAM-dependent_MTases_sf"/>
</dbReference>
<sequence length="403" mass="45958">MSSTHNNNDLIQEHLDQVIAAAMRYKEQLLQGENRSSKHDLVVKAARLYQTIRGPADMFFSKFEDVGILGALRTLLEGGVFHAIPTGGKAISARDISAETGVDKDVIVRLMRLATPLGPFRETGKEEYAHTPFSEIYLKPYMMAKYTMIIDEFTTPMLRNHEFLRKHNWQHRYTARNNPYTMANNCEGETVFQHISKFPDRFTTFNEAMMAQDSDMIFISQYPFTEELSPLADESTVTIIDVGGGRGHMLRQIKESCPQLKGRFILQDKATVIAENGSQNQEHGIESMPHDFFQPEPIKGALAYYIRRCLHDWPDEPEARQILENIASAMDPEKSRMLITEYILSDIGCNMFDSWTDSTVMTFGGRERTEKDFESLLDKAGLKLVKVWRTPETSVGVIEARLK</sequence>
<evidence type="ECO:0000313" key="8">
    <source>
        <dbReference type="Proteomes" id="UP000326198"/>
    </source>
</evidence>
<proteinExistence type="predicted"/>
<dbReference type="EMBL" id="ML736215">
    <property type="protein sequence ID" value="KAE8377968.1"/>
    <property type="molecule type" value="Genomic_DNA"/>
</dbReference>
<keyword evidence="1 7" id="KW-0489">Methyltransferase</keyword>
<dbReference type="InterPro" id="IPR036388">
    <property type="entry name" value="WH-like_DNA-bd_sf"/>
</dbReference>
<evidence type="ECO:0000256" key="2">
    <source>
        <dbReference type="ARBA" id="ARBA00022679"/>
    </source>
</evidence>
<feature type="domain" description="O-methyltransferase C-terminal" evidence="5">
    <location>
        <begin position="186"/>
        <end position="382"/>
    </location>
</feature>
<dbReference type="GO" id="GO:0032259">
    <property type="term" value="P:methylation"/>
    <property type="evidence" value="ECO:0007669"/>
    <property type="project" value="UniProtKB-KW"/>
</dbReference>
<dbReference type="Pfam" id="PF00891">
    <property type="entry name" value="Methyltransf_2"/>
    <property type="match status" value="1"/>
</dbReference>
<dbReference type="SUPFAM" id="SSF46785">
    <property type="entry name" value="Winged helix' DNA-binding domain"/>
    <property type="match status" value="1"/>
</dbReference>
<evidence type="ECO:0000256" key="3">
    <source>
        <dbReference type="ARBA" id="ARBA00022691"/>
    </source>
</evidence>
<feature type="active site" description="Proton acceptor" evidence="4">
    <location>
        <position position="311"/>
    </location>
</feature>
<dbReference type="PIRSF" id="PIRSF005739">
    <property type="entry name" value="O-mtase"/>
    <property type="match status" value="1"/>
</dbReference>
<dbReference type="GO" id="GO:0044550">
    <property type="term" value="P:secondary metabolite biosynthetic process"/>
    <property type="evidence" value="ECO:0007669"/>
    <property type="project" value="UniProtKB-ARBA"/>
</dbReference>
<dbReference type="GO" id="GO:0046983">
    <property type="term" value="F:protein dimerization activity"/>
    <property type="evidence" value="ECO:0007669"/>
    <property type="project" value="InterPro"/>
</dbReference>
<dbReference type="InterPro" id="IPR036390">
    <property type="entry name" value="WH_DNA-bd_sf"/>
</dbReference>
<evidence type="ECO:0000256" key="4">
    <source>
        <dbReference type="PIRSR" id="PIRSR005739-1"/>
    </source>
</evidence>
<dbReference type="PROSITE" id="PS51683">
    <property type="entry name" value="SAM_OMT_II"/>
    <property type="match status" value="1"/>
</dbReference>
<dbReference type="InterPro" id="IPR001077">
    <property type="entry name" value="COMT_C"/>
</dbReference>
<dbReference type="InterPro" id="IPR012967">
    <property type="entry name" value="COMT_dimerisation"/>
</dbReference>
<dbReference type="AlphaFoldDB" id="A0A5N7B897"/>
<gene>
    <name evidence="7" type="ORF">BDV26DRAFT_281459</name>
</gene>
<accession>A0A5N7B897</accession>
<dbReference type="PANTHER" id="PTHR43712:SF1">
    <property type="entry name" value="HYPOTHETICAL O-METHYLTRANSFERASE (EUROFUNG)-RELATED"/>
    <property type="match status" value="1"/>
</dbReference>
<evidence type="ECO:0000256" key="1">
    <source>
        <dbReference type="ARBA" id="ARBA00022603"/>
    </source>
</evidence>
<keyword evidence="8" id="KW-1185">Reference proteome</keyword>
<evidence type="ECO:0000259" key="6">
    <source>
        <dbReference type="Pfam" id="PF08100"/>
    </source>
</evidence>
<protein>
    <submittedName>
        <fullName evidence="7">S-adenosyl-L-methionine-dependent methyltransferase</fullName>
    </submittedName>
</protein>
<dbReference type="GO" id="GO:0008171">
    <property type="term" value="F:O-methyltransferase activity"/>
    <property type="evidence" value="ECO:0007669"/>
    <property type="project" value="InterPro"/>
</dbReference>
<dbReference type="InterPro" id="IPR016461">
    <property type="entry name" value="COMT-like"/>
</dbReference>
<evidence type="ECO:0000313" key="7">
    <source>
        <dbReference type="EMBL" id="KAE8377968.1"/>
    </source>
</evidence>
<dbReference type="SUPFAM" id="SSF53335">
    <property type="entry name" value="S-adenosyl-L-methionine-dependent methyltransferases"/>
    <property type="match status" value="1"/>
</dbReference>
<dbReference type="Proteomes" id="UP000326198">
    <property type="component" value="Unassembled WGS sequence"/>
</dbReference>
<name>A0A5N7B897_9EURO</name>
<organism evidence="7 8">
    <name type="scientific">Aspergillus bertholletiae</name>
    <dbReference type="NCBI Taxonomy" id="1226010"/>
    <lineage>
        <taxon>Eukaryota</taxon>
        <taxon>Fungi</taxon>
        <taxon>Dikarya</taxon>
        <taxon>Ascomycota</taxon>
        <taxon>Pezizomycotina</taxon>
        <taxon>Eurotiomycetes</taxon>
        <taxon>Eurotiomycetidae</taxon>
        <taxon>Eurotiales</taxon>
        <taxon>Aspergillaceae</taxon>
        <taxon>Aspergillus</taxon>
        <taxon>Aspergillus subgen. Circumdati</taxon>
    </lineage>
</organism>